<accession>A0A7R8V375</accession>
<dbReference type="SMART" id="SM00595">
    <property type="entry name" value="MADF"/>
    <property type="match status" value="1"/>
</dbReference>
<evidence type="ECO:0000313" key="4">
    <source>
        <dbReference type="Proteomes" id="UP000594454"/>
    </source>
</evidence>
<feature type="compositionally biased region" description="Low complexity" evidence="1">
    <location>
        <begin position="194"/>
        <end position="217"/>
    </location>
</feature>
<dbReference type="PANTHER" id="PTHR12243:SF69">
    <property type="entry name" value="SI:CH73-59F11.3"/>
    <property type="match status" value="1"/>
</dbReference>
<gene>
    <name evidence="3" type="ORF">HERILL_LOCUS14431</name>
</gene>
<dbReference type="GO" id="GO:0006357">
    <property type="term" value="P:regulation of transcription by RNA polymerase II"/>
    <property type="evidence" value="ECO:0007669"/>
    <property type="project" value="TreeGrafter"/>
</dbReference>
<feature type="domain" description="MADF" evidence="2">
    <location>
        <begin position="7"/>
        <end position="98"/>
    </location>
</feature>
<dbReference type="EMBL" id="LR899014">
    <property type="protein sequence ID" value="CAD7092041.1"/>
    <property type="molecule type" value="Genomic_DNA"/>
</dbReference>
<dbReference type="InterPro" id="IPR006578">
    <property type="entry name" value="MADF-dom"/>
</dbReference>
<dbReference type="GO" id="GO:0005634">
    <property type="term" value="C:nucleus"/>
    <property type="evidence" value="ECO:0007669"/>
    <property type="project" value="TreeGrafter"/>
</dbReference>
<feature type="region of interest" description="Disordered" evidence="1">
    <location>
        <begin position="160"/>
        <end position="218"/>
    </location>
</feature>
<dbReference type="FunCoup" id="A0A7R8V375">
    <property type="interactions" value="75"/>
</dbReference>
<organism evidence="3 4">
    <name type="scientific">Hermetia illucens</name>
    <name type="common">Black soldier fly</name>
    <dbReference type="NCBI Taxonomy" id="343691"/>
    <lineage>
        <taxon>Eukaryota</taxon>
        <taxon>Metazoa</taxon>
        <taxon>Ecdysozoa</taxon>
        <taxon>Arthropoda</taxon>
        <taxon>Hexapoda</taxon>
        <taxon>Insecta</taxon>
        <taxon>Pterygota</taxon>
        <taxon>Neoptera</taxon>
        <taxon>Endopterygota</taxon>
        <taxon>Diptera</taxon>
        <taxon>Brachycera</taxon>
        <taxon>Stratiomyomorpha</taxon>
        <taxon>Stratiomyidae</taxon>
        <taxon>Hermetiinae</taxon>
        <taxon>Hermetia</taxon>
    </lineage>
</organism>
<dbReference type="PROSITE" id="PS51029">
    <property type="entry name" value="MADF"/>
    <property type="match status" value="1"/>
</dbReference>
<proteinExistence type="predicted"/>
<evidence type="ECO:0000256" key="1">
    <source>
        <dbReference type="SAM" id="MobiDB-lite"/>
    </source>
</evidence>
<dbReference type="OrthoDB" id="7408914at2759"/>
<dbReference type="GO" id="GO:0005667">
    <property type="term" value="C:transcription regulator complex"/>
    <property type="evidence" value="ECO:0007669"/>
    <property type="project" value="TreeGrafter"/>
</dbReference>
<name>A0A7R8V375_HERIL</name>
<sequence>MGDLDVCLIKEFARRPGFYDRSDPHFKDKTYVSQSWAEISHQLGYEANLLKDRMYQLRNRYNLEKRRLENLRMEDPTKQVRSPWPLFYHLTFLDGHIRPRRSYKSMMRRHIDTDRSGNEDDPLAIPEARESRNTHNMRHRATANHSNGSIDIKYEAEIDSEDDQRANNNDGTYLDPTNFLADDDSVGETSSQTRSVVNNSVNNAAPPPRRGAAQGNGINVRSLESLKRKPSTTSDDYDQPAQKKLNNNQVAALAAQNGYAFGNVGLINKFAAFGQFLAASLSDMEQKTAFDLIGKFTYEVLKAMQETKSSNVTC</sequence>
<evidence type="ECO:0000259" key="2">
    <source>
        <dbReference type="PROSITE" id="PS51029"/>
    </source>
</evidence>
<dbReference type="InParanoid" id="A0A7R8V375"/>
<keyword evidence="4" id="KW-1185">Reference proteome</keyword>
<reference evidence="3 4" key="1">
    <citation type="submission" date="2020-11" db="EMBL/GenBank/DDBJ databases">
        <authorList>
            <person name="Wallbank WR R."/>
            <person name="Pardo Diaz C."/>
            <person name="Kozak K."/>
            <person name="Martin S."/>
            <person name="Jiggins C."/>
            <person name="Moest M."/>
            <person name="Warren A I."/>
            <person name="Generalovic N T."/>
            <person name="Byers J.R.P. K."/>
            <person name="Montejo-Kovacevich G."/>
            <person name="Yen C E."/>
        </authorList>
    </citation>
    <scope>NUCLEOTIDE SEQUENCE [LARGE SCALE GENOMIC DNA]</scope>
</reference>
<dbReference type="AlphaFoldDB" id="A0A7R8V375"/>
<dbReference type="PANTHER" id="PTHR12243">
    <property type="entry name" value="MADF DOMAIN TRANSCRIPTION FACTOR"/>
    <property type="match status" value="1"/>
</dbReference>
<evidence type="ECO:0000313" key="3">
    <source>
        <dbReference type="EMBL" id="CAD7092041.1"/>
    </source>
</evidence>
<dbReference type="Pfam" id="PF10545">
    <property type="entry name" value="MADF_DNA_bdg"/>
    <property type="match status" value="1"/>
</dbReference>
<dbReference type="InterPro" id="IPR039353">
    <property type="entry name" value="TF_Adf1"/>
</dbReference>
<protein>
    <recommendedName>
        <fullName evidence="2">MADF domain-containing protein</fullName>
    </recommendedName>
</protein>
<dbReference type="Proteomes" id="UP000594454">
    <property type="component" value="Chromosome 6"/>
</dbReference>